<evidence type="ECO:0000313" key="2">
    <source>
        <dbReference type="Proteomes" id="UP000037035"/>
    </source>
</evidence>
<name>A0A0L6UDH8_9BASI</name>
<dbReference type="EMBL" id="LAVV01012522">
    <property type="protein sequence ID" value="KNZ46608.1"/>
    <property type="molecule type" value="Genomic_DNA"/>
</dbReference>
<organism evidence="1 2">
    <name type="scientific">Puccinia sorghi</name>
    <dbReference type="NCBI Taxonomy" id="27349"/>
    <lineage>
        <taxon>Eukaryota</taxon>
        <taxon>Fungi</taxon>
        <taxon>Dikarya</taxon>
        <taxon>Basidiomycota</taxon>
        <taxon>Pucciniomycotina</taxon>
        <taxon>Pucciniomycetes</taxon>
        <taxon>Pucciniales</taxon>
        <taxon>Pucciniaceae</taxon>
        <taxon>Puccinia</taxon>
    </lineage>
</organism>
<reference evidence="1 2" key="1">
    <citation type="submission" date="2015-08" db="EMBL/GenBank/DDBJ databases">
        <title>Next Generation Sequencing and Analysis of the Genome of Puccinia sorghi L Schw, the Causal Agent of Maize Common Rust.</title>
        <authorList>
            <person name="Rochi L."/>
            <person name="Burguener G."/>
            <person name="Darino M."/>
            <person name="Turjanski A."/>
            <person name="Kreff E."/>
            <person name="Dieguez M.J."/>
            <person name="Sacco F."/>
        </authorList>
    </citation>
    <scope>NUCLEOTIDE SEQUENCE [LARGE SCALE GENOMIC DNA]</scope>
    <source>
        <strain evidence="1 2">RO10H11247</strain>
    </source>
</reference>
<accession>A0A0L6UDH8</accession>
<dbReference type="VEuPathDB" id="FungiDB:VP01_7124g1"/>
<protein>
    <submittedName>
        <fullName evidence="1">Uncharacterized protein</fullName>
    </submittedName>
</protein>
<keyword evidence="2" id="KW-1185">Reference proteome</keyword>
<gene>
    <name evidence="1" type="ORF">VP01_7124g1</name>
</gene>
<comment type="caution">
    <text evidence="1">The sequence shown here is derived from an EMBL/GenBank/DDBJ whole genome shotgun (WGS) entry which is preliminary data.</text>
</comment>
<dbReference type="Proteomes" id="UP000037035">
    <property type="component" value="Unassembled WGS sequence"/>
</dbReference>
<sequence length="108" mass="11777">LAIYNLNHNRHSGVTGLQFPSPPLAVLLPNLACGPSAESHQPPPAPTPIPPSELISSIIDESIRVEVHSILKNFQGNLNHQNFTSVHGYIQSFIECQARSMPKRTPPP</sequence>
<dbReference type="STRING" id="27349.A0A0L6UDH8"/>
<proteinExistence type="predicted"/>
<feature type="non-terminal residue" evidence="1">
    <location>
        <position position="1"/>
    </location>
</feature>
<dbReference type="AlphaFoldDB" id="A0A0L6UDH8"/>
<evidence type="ECO:0000313" key="1">
    <source>
        <dbReference type="EMBL" id="KNZ46608.1"/>
    </source>
</evidence>